<dbReference type="Proteomes" id="UP000198619">
    <property type="component" value="Unassembled WGS sequence"/>
</dbReference>
<protein>
    <submittedName>
        <fullName evidence="2">Helix-turn-helix</fullName>
    </submittedName>
</protein>
<sequence length="207" mass="23536">MILSRKELGKIIKKARKLKSEEIGRLYTQKMLAADLGKSQSYIGDIESGRIYPNFVLLNQISEACGVSISFFDTNEALDDHINTFLNSQLVDVGETELYTLKNIMKKDSSLTLESNSEIASNSEITSDSKLYNEYNYIFKHCVQDYVDNLLINLSKTPEGAIGFMIRQSSIVNSLGFDIDKLNDIEKDNLNNDIITYLKLLSYKYKK</sequence>
<evidence type="ECO:0000259" key="1">
    <source>
        <dbReference type="PROSITE" id="PS50943"/>
    </source>
</evidence>
<organism evidence="2 3">
    <name type="scientific">Clostridium frigidicarnis</name>
    <dbReference type="NCBI Taxonomy" id="84698"/>
    <lineage>
        <taxon>Bacteria</taxon>
        <taxon>Bacillati</taxon>
        <taxon>Bacillota</taxon>
        <taxon>Clostridia</taxon>
        <taxon>Eubacteriales</taxon>
        <taxon>Clostridiaceae</taxon>
        <taxon>Clostridium</taxon>
    </lineage>
</organism>
<dbReference type="SMART" id="SM00530">
    <property type="entry name" value="HTH_XRE"/>
    <property type="match status" value="1"/>
</dbReference>
<feature type="domain" description="HTH cro/C1-type" evidence="1">
    <location>
        <begin position="27"/>
        <end position="72"/>
    </location>
</feature>
<dbReference type="OrthoDB" id="1786948at2"/>
<dbReference type="CDD" id="cd00093">
    <property type="entry name" value="HTH_XRE"/>
    <property type="match status" value="1"/>
</dbReference>
<dbReference type="RefSeq" id="WP_090040260.1">
    <property type="nucleotide sequence ID" value="NZ_FOKI01000009.1"/>
</dbReference>
<keyword evidence="3" id="KW-1185">Reference proteome</keyword>
<evidence type="ECO:0000313" key="2">
    <source>
        <dbReference type="EMBL" id="SFB03129.1"/>
    </source>
</evidence>
<name>A0A1I0XPS6_9CLOT</name>
<dbReference type="SUPFAM" id="SSF47413">
    <property type="entry name" value="lambda repressor-like DNA-binding domains"/>
    <property type="match status" value="1"/>
</dbReference>
<dbReference type="PROSITE" id="PS50943">
    <property type="entry name" value="HTH_CROC1"/>
    <property type="match status" value="1"/>
</dbReference>
<reference evidence="2 3" key="1">
    <citation type="submission" date="2016-10" db="EMBL/GenBank/DDBJ databases">
        <authorList>
            <person name="de Groot N.N."/>
        </authorList>
    </citation>
    <scope>NUCLEOTIDE SEQUENCE [LARGE SCALE GENOMIC DNA]</scope>
    <source>
        <strain evidence="2 3">DSM 12271</strain>
    </source>
</reference>
<evidence type="ECO:0000313" key="3">
    <source>
        <dbReference type="Proteomes" id="UP000198619"/>
    </source>
</evidence>
<gene>
    <name evidence="2" type="ORF">SAMN04488528_100978</name>
</gene>
<dbReference type="Pfam" id="PF01381">
    <property type="entry name" value="HTH_3"/>
    <property type="match status" value="1"/>
</dbReference>
<dbReference type="Gene3D" id="1.10.260.40">
    <property type="entry name" value="lambda repressor-like DNA-binding domains"/>
    <property type="match status" value="1"/>
</dbReference>
<proteinExistence type="predicted"/>
<dbReference type="EMBL" id="FOKI01000009">
    <property type="protein sequence ID" value="SFB03129.1"/>
    <property type="molecule type" value="Genomic_DNA"/>
</dbReference>
<dbReference type="InterPro" id="IPR010982">
    <property type="entry name" value="Lambda_DNA-bd_dom_sf"/>
</dbReference>
<dbReference type="STRING" id="84698.SAMN04488528_100978"/>
<dbReference type="AlphaFoldDB" id="A0A1I0XPS6"/>
<dbReference type="GO" id="GO:0003677">
    <property type="term" value="F:DNA binding"/>
    <property type="evidence" value="ECO:0007669"/>
    <property type="project" value="InterPro"/>
</dbReference>
<accession>A0A1I0XPS6</accession>
<dbReference type="InterPro" id="IPR001387">
    <property type="entry name" value="Cro/C1-type_HTH"/>
</dbReference>